<dbReference type="Pfam" id="PF00293">
    <property type="entry name" value="NUDIX"/>
    <property type="match status" value="1"/>
</dbReference>
<dbReference type="InterPro" id="IPR020084">
    <property type="entry name" value="NUDIX_hydrolase_CS"/>
</dbReference>
<dbReference type="RefSeq" id="WP_249862326.1">
    <property type="nucleotide sequence ID" value="NZ_CP027059.1"/>
</dbReference>
<dbReference type="InterPro" id="IPR015797">
    <property type="entry name" value="NUDIX_hydrolase-like_dom_sf"/>
</dbReference>
<keyword evidence="4" id="KW-1185">Reference proteome</keyword>
<reference evidence="3" key="2">
    <citation type="journal article" date="2021" name="J Anim Sci Technol">
        <title>Complete genome sequence of Paenibacillus konkukensis sp. nov. SK3146 as a potential probiotic strain.</title>
        <authorList>
            <person name="Jung H.I."/>
            <person name="Park S."/>
            <person name="Niu K.M."/>
            <person name="Lee S.W."/>
            <person name="Kothari D."/>
            <person name="Yi K.J."/>
            <person name="Kim S.K."/>
        </authorList>
    </citation>
    <scope>NUCLEOTIDE SEQUENCE</scope>
    <source>
        <strain evidence="3">SK3146</strain>
    </source>
</reference>
<reference evidence="3" key="1">
    <citation type="submission" date="2018-02" db="EMBL/GenBank/DDBJ databases">
        <authorList>
            <person name="Kim S.-K."/>
            <person name="Jung H.-I."/>
            <person name="Lee S.-W."/>
        </authorList>
    </citation>
    <scope>NUCLEOTIDE SEQUENCE</scope>
    <source>
        <strain evidence="3">SK3146</strain>
    </source>
</reference>
<dbReference type="SUPFAM" id="SSF55811">
    <property type="entry name" value="Nudix"/>
    <property type="match status" value="1"/>
</dbReference>
<keyword evidence="1" id="KW-0378">Hydrolase</keyword>
<proteinExistence type="predicted"/>
<protein>
    <submittedName>
        <fullName evidence="3">NUDIX domain protein</fullName>
    </submittedName>
</protein>
<dbReference type="InterPro" id="IPR000086">
    <property type="entry name" value="NUDIX_hydrolase_dom"/>
</dbReference>
<dbReference type="EMBL" id="CP027059">
    <property type="protein sequence ID" value="UQZ86823.1"/>
    <property type="molecule type" value="Genomic_DNA"/>
</dbReference>
<dbReference type="PROSITE" id="PS00893">
    <property type="entry name" value="NUDIX_BOX"/>
    <property type="match status" value="1"/>
</dbReference>
<dbReference type="Gene3D" id="3.90.79.10">
    <property type="entry name" value="Nucleoside Triphosphate Pyrophosphohydrolase"/>
    <property type="match status" value="1"/>
</dbReference>
<evidence type="ECO:0000256" key="1">
    <source>
        <dbReference type="ARBA" id="ARBA00022801"/>
    </source>
</evidence>
<dbReference type="Proteomes" id="UP001057134">
    <property type="component" value="Chromosome"/>
</dbReference>
<organism evidence="3 4">
    <name type="scientific">Paenibacillus konkukensis</name>
    <dbReference type="NCBI Taxonomy" id="2020716"/>
    <lineage>
        <taxon>Bacteria</taxon>
        <taxon>Bacillati</taxon>
        <taxon>Bacillota</taxon>
        <taxon>Bacilli</taxon>
        <taxon>Bacillales</taxon>
        <taxon>Paenibacillaceae</taxon>
        <taxon>Paenibacillus</taxon>
    </lineage>
</organism>
<dbReference type="PROSITE" id="PS51462">
    <property type="entry name" value="NUDIX"/>
    <property type="match status" value="1"/>
</dbReference>
<gene>
    <name evidence="3" type="ORF">SK3146_06116</name>
</gene>
<dbReference type="CDD" id="cd02883">
    <property type="entry name" value="NUDIX_Hydrolase"/>
    <property type="match status" value="1"/>
</dbReference>
<accession>A0ABY4RX90</accession>
<evidence type="ECO:0000259" key="2">
    <source>
        <dbReference type="PROSITE" id="PS51462"/>
    </source>
</evidence>
<evidence type="ECO:0000313" key="3">
    <source>
        <dbReference type="EMBL" id="UQZ86823.1"/>
    </source>
</evidence>
<sequence>MLRFSKELPTDKPVAGVHCVPMTDDGNLLMVWDRQERRLTTVGGRLEGNESVQEALDREAMEEAGVVLTRRRIPFAHWYWNETETYTVFFLAFIERFHEMPEGFEKTGYVIMNFPTALEMIERLEGPGERAQIIAKAREVMESAKFAG</sequence>
<evidence type="ECO:0000313" key="4">
    <source>
        <dbReference type="Proteomes" id="UP001057134"/>
    </source>
</evidence>
<name>A0ABY4RX90_9BACL</name>
<feature type="domain" description="Nudix hydrolase" evidence="2">
    <location>
        <begin position="12"/>
        <end position="136"/>
    </location>
</feature>